<dbReference type="AlphaFoldDB" id="A0A1V4ASE1"/>
<feature type="domain" description="Transposase IS4-like" evidence="1">
    <location>
        <begin position="56"/>
        <end position="127"/>
    </location>
</feature>
<feature type="non-terminal residue" evidence="2">
    <location>
        <position position="1"/>
    </location>
</feature>
<protein>
    <recommendedName>
        <fullName evidence="1">Transposase IS4-like domain-containing protein</fullName>
    </recommendedName>
</protein>
<organism evidence="2 3">
    <name type="scientific">Candidatus Brocadia carolinensis</name>
    <dbReference type="NCBI Taxonomy" id="1004156"/>
    <lineage>
        <taxon>Bacteria</taxon>
        <taxon>Pseudomonadati</taxon>
        <taxon>Planctomycetota</taxon>
        <taxon>Candidatus Brocadiia</taxon>
        <taxon>Candidatus Brocadiales</taxon>
        <taxon>Candidatus Brocadiaceae</taxon>
        <taxon>Candidatus Brocadia</taxon>
    </lineage>
</organism>
<name>A0A1V4ASE1_9BACT</name>
<gene>
    <name evidence="2" type="ORF">AYP45_11265</name>
</gene>
<dbReference type="InterPro" id="IPR002559">
    <property type="entry name" value="Transposase_11"/>
</dbReference>
<dbReference type="Pfam" id="PF01609">
    <property type="entry name" value="DDE_Tnp_1"/>
    <property type="match status" value="1"/>
</dbReference>
<evidence type="ECO:0000259" key="1">
    <source>
        <dbReference type="Pfam" id="PF01609"/>
    </source>
</evidence>
<reference evidence="2 3" key="1">
    <citation type="journal article" date="2017" name="Water Res.">
        <title>Discovery and metagenomic analysis of an anammox bacterial enrichment related to Candidatus "Brocadia caroliniensis" in a full-scale glycerol-fed nitritation-denitritation separate centrate treatment process.</title>
        <authorList>
            <person name="Park H."/>
            <person name="Brotto A.C."/>
            <person name="van Loosdrecht M.C."/>
            <person name="Chandran K."/>
        </authorList>
    </citation>
    <scope>NUCLEOTIDE SEQUENCE [LARGE SCALE GENOMIC DNA]</scope>
    <source>
        <strain evidence="2">26THWARD</strain>
    </source>
</reference>
<comment type="caution">
    <text evidence="2">The sequence shown here is derived from an EMBL/GenBank/DDBJ whole genome shotgun (WGS) entry which is preliminary data.</text>
</comment>
<dbReference type="Proteomes" id="UP000189681">
    <property type="component" value="Unassembled WGS sequence"/>
</dbReference>
<dbReference type="SUPFAM" id="SSF53098">
    <property type="entry name" value="Ribonuclease H-like"/>
    <property type="match status" value="1"/>
</dbReference>
<sequence length="180" mass="21319">KPDELVTLIKKHYRDKIKFVKFKTPDGSEVSHKTYSFEAKLNACDVPLQLVVILGKWNKDDDNHYHILITNDLRASAKMVITNYLLRWGIEHCFKELKDTFYLDHYQVRHINKIERYWNLCLVAWTLTYWIKQNAYLTKILETKPTTFNGTKQAINAMLEFASTNALSKNEKTCQWLFLN</sequence>
<proteinExistence type="predicted"/>
<evidence type="ECO:0000313" key="2">
    <source>
        <dbReference type="EMBL" id="OOP56049.1"/>
    </source>
</evidence>
<accession>A0A1V4ASE1</accession>
<dbReference type="InterPro" id="IPR012337">
    <property type="entry name" value="RNaseH-like_sf"/>
</dbReference>
<dbReference type="GO" id="GO:0004803">
    <property type="term" value="F:transposase activity"/>
    <property type="evidence" value="ECO:0007669"/>
    <property type="project" value="InterPro"/>
</dbReference>
<evidence type="ECO:0000313" key="3">
    <source>
        <dbReference type="Proteomes" id="UP000189681"/>
    </source>
</evidence>
<dbReference type="EMBL" id="AYTS01000104">
    <property type="protein sequence ID" value="OOP56049.1"/>
    <property type="molecule type" value="Genomic_DNA"/>
</dbReference>
<dbReference type="GO" id="GO:0006313">
    <property type="term" value="P:DNA transposition"/>
    <property type="evidence" value="ECO:0007669"/>
    <property type="project" value="InterPro"/>
</dbReference>
<dbReference type="GO" id="GO:0003677">
    <property type="term" value="F:DNA binding"/>
    <property type="evidence" value="ECO:0007669"/>
    <property type="project" value="InterPro"/>
</dbReference>